<dbReference type="PANTHER" id="PTHR21039:SF0">
    <property type="entry name" value="HISTIDINOL-PHOSPHATASE"/>
    <property type="match status" value="1"/>
</dbReference>
<dbReference type="SUPFAM" id="SSF89550">
    <property type="entry name" value="PHP domain-like"/>
    <property type="match status" value="1"/>
</dbReference>
<evidence type="ECO:0000313" key="11">
    <source>
        <dbReference type="Proteomes" id="UP000199687"/>
    </source>
</evidence>
<dbReference type="CDD" id="cd12110">
    <property type="entry name" value="PHP_HisPPase_Hisj_like"/>
    <property type="match status" value="1"/>
</dbReference>
<comment type="similarity">
    <text evidence="2 8">Belongs to the PHP hydrolase family. HisK subfamily.</text>
</comment>
<dbReference type="InterPro" id="IPR010140">
    <property type="entry name" value="Histidinol_P_phosphatase_HisJ"/>
</dbReference>
<evidence type="ECO:0000256" key="5">
    <source>
        <dbReference type="ARBA" id="ARBA00022801"/>
    </source>
</evidence>
<evidence type="ECO:0000256" key="6">
    <source>
        <dbReference type="ARBA" id="ARBA00023102"/>
    </source>
</evidence>
<keyword evidence="6 8" id="KW-0368">Histidine biosynthesis</keyword>
<dbReference type="AlphaFoldDB" id="A0A1H9LF00"/>
<dbReference type="NCBIfam" id="TIGR01856">
    <property type="entry name" value="hisJ_fam"/>
    <property type="match status" value="1"/>
</dbReference>
<evidence type="ECO:0000259" key="9">
    <source>
        <dbReference type="Pfam" id="PF02811"/>
    </source>
</evidence>
<gene>
    <name evidence="10" type="ORF">SAMN04487944_101222</name>
</gene>
<dbReference type="GO" id="GO:0000105">
    <property type="term" value="P:L-histidine biosynthetic process"/>
    <property type="evidence" value="ECO:0007669"/>
    <property type="project" value="UniProtKB-UniRule"/>
</dbReference>
<dbReference type="Pfam" id="PF02811">
    <property type="entry name" value="PHP"/>
    <property type="match status" value="1"/>
</dbReference>
<dbReference type="GO" id="GO:0005737">
    <property type="term" value="C:cytoplasm"/>
    <property type="evidence" value="ECO:0007669"/>
    <property type="project" value="TreeGrafter"/>
</dbReference>
<evidence type="ECO:0000256" key="4">
    <source>
        <dbReference type="ARBA" id="ARBA00022605"/>
    </source>
</evidence>
<organism evidence="10 11">
    <name type="scientific">Gracilibacillus ureilyticus</name>
    <dbReference type="NCBI Taxonomy" id="531814"/>
    <lineage>
        <taxon>Bacteria</taxon>
        <taxon>Bacillati</taxon>
        <taxon>Bacillota</taxon>
        <taxon>Bacilli</taxon>
        <taxon>Bacillales</taxon>
        <taxon>Bacillaceae</taxon>
        <taxon>Gracilibacillus</taxon>
    </lineage>
</organism>
<dbReference type="Gene3D" id="3.20.20.140">
    <property type="entry name" value="Metal-dependent hydrolases"/>
    <property type="match status" value="1"/>
</dbReference>
<proteinExistence type="inferred from homology"/>
<comment type="pathway">
    <text evidence="1 8">Amino-acid biosynthesis; L-histidine biosynthesis; L-histidine from 5-phospho-alpha-D-ribose 1-diphosphate: step 8/9.</text>
</comment>
<dbReference type="InterPro" id="IPR016195">
    <property type="entry name" value="Pol/histidinol_Pase-like"/>
</dbReference>
<dbReference type="EMBL" id="FOGL01000001">
    <property type="protein sequence ID" value="SER09819.1"/>
    <property type="molecule type" value="Genomic_DNA"/>
</dbReference>
<comment type="catalytic activity">
    <reaction evidence="7 8">
        <text>L-histidinol phosphate + H2O = L-histidinol + phosphate</text>
        <dbReference type="Rhea" id="RHEA:14465"/>
        <dbReference type="ChEBI" id="CHEBI:15377"/>
        <dbReference type="ChEBI" id="CHEBI:43474"/>
        <dbReference type="ChEBI" id="CHEBI:57699"/>
        <dbReference type="ChEBI" id="CHEBI:57980"/>
        <dbReference type="EC" id="3.1.3.15"/>
    </reaction>
</comment>
<keyword evidence="4 8" id="KW-0028">Amino-acid biosynthesis</keyword>
<evidence type="ECO:0000313" key="10">
    <source>
        <dbReference type="EMBL" id="SER09819.1"/>
    </source>
</evidence>
<dbReference type="Proteomes" id="UP000199687">
    <property type="component" value="Unassembled WGS sequence"/>
</dbReference>
<reference evidence="10 11" key="1">
    <citation type="submission" date="2016-10" db="EMBL/GenBank/DDBJ databases">
        <authorList>
            <person name="de Groot N.N."/>
        </authorList>
    </citation>
    <scope>NUCLEOTIDE SEQUENCE [LARGE SCALE GENOMIC DNA]</scope>
    <source>
        <strain evidence="10 11">CGMCC 1.7727</strain>
    </source>
</reference>
<dbReference type="InterPro" id="IPR004013">
    <property type="entry name" value="PHP_dom"/>
</dbReference>
<name>A0A1H9LF00_9BACI</name>
<feature type="domain" description="PHP" evidence="9">
    <location>
        <begin position="6"/>
        <end position="218"/>
    </location>
</feature>
<dbReference type="GO" id="GO:0004401">
    <property type="term" value="F:histidinol-phosphatase activity"/>
    <property type="evidence" value="ECO:0007669"/>
    <property type="project" value="UniProtKB-UniRule"/>
</dbReference>
<dbReference type="STRING" id="531814.SAMN04487944_101222"/>
<sequence>MAIIGDYHVHTNFCPHGSEHTIEQYIESAISLGLKEISFTEHAPLPQSFADPTPEKDSAMSWDDLSKYIEQITRYKRIYHNKIAINLGFELDYIEGFEDEITYFLNDTGSVIDDSILSVHMLKNPADNYVCLDFSREMFAEIINQFGSVDKVYEEYYRTLQLAIQADLGRYKPKRIGHITLIEKFIKKYPPENNYDKTIDLILDEIINQNLSLDINTAGLFKEDCKQIYPSKPVIQKAYNKGIPLIPGSDSHVSSQLTTGFNQLPADITFSTPHSKTQHN</sequence>
<keyword evidence="5 8" id="KW-0378">Hydrolase</keyword>
<dbReference type="PANTHER" id="PTHR21039">
    <property type="entry name" value="HISTIDINOL PHOSPHATASE-RELATED"/>
    <property type="match status" value="1"/>
</dbReference>
<accession>A0A1H9LF00</accession>
<dbReference type="RefSeq" id="WP_175480314.1">
    <property type="nucleotide sequence ID" value="NZ_FOGL01000001.1"/>
</dbReference>
<evidence type="ECO:0000256" key="2">
    <source>
        <dbReference type="ARBA" id="ARBA00009152"/>
    </source>
</evidence>
<evidence type="ECO:0000256" key="7">
    <source>
        <dbReference type="ARBA" id="ARBA00049158"/>
    </source>
</evidence>
<dbReference type="NCBIfam" id="NF005996">
    <property type="entry name" value="PRK08123.1"/>
    <property type="match status" value="1"/>
</dbReference>
<evidence type="ECO:0000256" key="3">
    <source>
        <dbReference type="ARBA" id="ARBA00013085"/>
    </source>
</evidence>
<dbReference type="EC" id="3.1.3.15" evidence="3 8"/>
<keyword evidence="11" id="KW-1185">Reference proteome</keyword>
<evidence type="ECO:0000256" key="1">
    <source>
        <dbReference type="ARBA" id="ARBA00004970"/>
    </source>
</evidence>
<dbReference type="UniPathway" id="UPA00031">
    <property type="reaction ID" value="UER00013"/>
</dbReference>
<protein>
    <recommendedName>
        <fullName evidence="3 8">Histidinol-phosphatase</fullName>
        <shortName evidence="8">HolPase</shortName>
        <ecNumber evidence="3 8">3.1.3.15</ecNumber>
    </recommendedName>
</protein>
<evidence type="ECO:0000256" key="8">
    <source>
        <dbReference type="RuleBase" id="RU366003"/>
    </source>
</evidence>